<feature type="compositionally biased region" description="Basic and acidic residues" evidence="2">
    <location>
        <begin position="444"/>
        <end position="459"/>
    </location>
</feature>
<feature type="region of interest" description="Disordered" evidence="2">
    <location>
        <begin position="411"/>
        <end position="472"/>
    </location>
</feature>
<protein>
    <submittedName>
        <fullName evidence="3">Uncharacterized protein</fullName>
    </submittedName>
</protein>
<dbReference type="Proteomes" id="UP000799437">
    <property type="component" value="Unassembled WGS sequence"/>
</dbReference>
<feature type="compositionally biased region" description="Polar residues" evidence="2">
    <location>
        <begin position="725"/>
        <end position="734"/>
    </location>
</feature>
<feature type="compositionally biased region" description="Low complexity" evidence="2">
    <location>
        <begin position="12"/>
        <end position="26"/>
    </location>
</feature>
<proteinExistence type="predicted"/>
<evidence type="ECO:0000313" key="3">
    <source>
        <dbReference type="EMBL" id="KAF2754696.1"/>
    </source>
</evidence>
<dbReference type="InterPro" id="IPR021006">
    <property type="entry name" value="Hda2/3"/>
</dbReference>
<evidence type="ECO:0000256" key="2">
    <source>
        <dbReference type="SAM" id="MobiDB-lite"/>
    </source>
</evidence>
<feature type="compositionally biased region" description="Basic and acidic residues" evidence="2">
    <location>
        <begin position="31"/>
        <end position="43"/>
    </location>
</feature>
<dbReference type="Gene3D" id="3.40.50.12360">
    <property type="match status" value="1"/>
</dbReference>
<gene>
    <name evidence="3" type="ORF">EJ05DRAFT_130518</name>
</gene>
<dbReference type="RefSeq" id="XP_033597147.1">
    <property type="nucleotide sequence ID" value="XM_033739146.1"/>
</dbReference>
<dbReference type="Pfam" id="PF11496">
    <property type="entry name" value="HDA2-3"/>
    <property type="match status" value="1"/>
</dbReference>
<feature type="coiled-coil region" evidence="1">
    <location>
        <begin position="511"/>
        <end position="612"/>
    </location>
</feature>
<sequence length="747" mass="81217">MLALVARNQALASTAPVAKAEAPAAPSTGETPEKPKSIEERAKSAALASPPPSKKAPGSIDDKAEAAAATTISSPMASKGAPEDKAKAELASPPPIKVLECLEDEHVQVHEPLARVGEYLVPLLCSHPYVVQRYDGILSENEESILKIQANPGDPEAVNSMEKLVTELRDILANYEMSYCSSVEEVLHGITAAALAPAWEEKNPKFKFLGAFIEGCRNLRLHAVIYARPGLLLGLLEIYLQAKRVRYARPDMESGTQAHTHDSDGELSFSILSTSHESEKAVVRAADIILCFDSSYSLASRQIQHLMKASARGTTVPLLALVPINSIEHVERCIPREGIDAIRYMLTLLQCAHNLREDFKNVDYYSAKSELCDAEEAGVAISTAIGASDGASPDLTFLPALEDITDRFIGESSSDSETSAQSGTLSAQPLPPGKRPHDSDEDSEPKRVRMSEPERRQHISGENASTVPGDKPVLIAADVEDVRMPDATAAPSPPANVAPSVQEETVPLRRLRDYERYHEDLLTRHDELKEQSHELRREVEALKAAALRQKQIDERRTEQDKVKLETIETLRKQLSDATNTLKSSTDSAKAEVATLRNEHAALAASLKKAESSSASDKNVAEYLRDQYEAARQAATQESQTSAALQAENAQLTARLEVVTQDARRKSAETRANMYLAELKAQQQEVRALQALLVRKEEEIRKLQSGRSGMGTRNGSVPRSPMVGANQGSRGNSPMPSGVGRVNALRNG</sequence>
<feature type="compositionally biased region" description="Low complexity" evidence="2">
    <location>
        <begin position="412"/>
        <end position="422"/>
    </location>
</feature>
<evidence type="ECO:0000256" key="1">
    <source>
        <dbReference type="SAM" id="Coils"/>
    </source>
</evidence>
<dbReference type="GeneID" id="54480200"/>
<dbReference type="GO" id="GO:0070823">
    <property type="term" value="C:HDA1 complex"/>
    <property type="evidence" value="ECO:0007669"/>
    <property type="project" value="InterPro"/>
</dbReference>
<name>A0A6A6VY08_9PEZI</name>
<feature type="region of interest" description="Disordered" evidence="2">
    <location>
        <begin position="1"/>
        <end position="90"/>
    </location>
</feature>
<keyword evidence="4" id="KW-1185">Reference proteome</keyword>
<reference evidence="3" key="1">
    <citation type="journal article" date="2020" name="Stud. Mycol.">
        <title>101 Dothideomycetes genomes: a test case for predicting lifestyles and emergence of pathogens.</title>
        <authorList>
            <person name="Haridas S."/>
            <person name="Albert R."/>
            <person name="Binder M."/>
            <person name="Bloem J."/>
            <person name="Labutti K."/>
            <person name="Salamov A."/>
            <person name="Andreopoulos B."/>
            <person name="Baker S."/>
            <person name="Barry K."/>
            <person name="Bills G."/>
            <person name="Bluhm B."/>
            <person name="Cannon C."/>
            <person name="Castanera R."/>
            <person name="Culley D."/>
            <person name="Daum C."/>
            <person name="Ezra D."/>
            <person name="Gonzalez J."/>
            <person name="Henrissat B."/>
            <person name="Kuo A."/>
            <person name="Liang C."/>
            <person name="Lipzen A."/>
            <person name="Lutzoni F."/>
            <person name="Magnuson J."/>
            <person name="Mondo S."/>
            <person name="Nolan M."/>
            <person name="Ohm R."/>
            <person name="Pangilinan J."/>
            <person name="Park H.-J."/>
            <person name="Ramirez L."/>
            <person name="Alfaro M."/>
            <person name="Sun H."/>
            <person name="Tritt A."/>
            <person name="Yoshinaga Y."/>
            <person name="Zwiers L.-H."/>
            <person name="Turgeon B."/>
            <person name="Goodwin S."/>
            <person name="Spatafora J."/>
            <person name="Crous P."/>
            <person name="Grigoriev I."/>
        </authorList>
    </citation>
    <scope>NUCLEOTIDE SEQUENCE</scope>
    <source>
        <strain evidence="3">CBS 121739</strain>
    </source>
</reference>
<feature type="compositionally biased region" description="Polar residues" evidence="2">
    <location>
        <begin position="704"/>
        <end position="716"/>
    </location>
</feature>
<feature type="region of interest" description="Disordered" evidence="2">
    <location>
        <begin position="702"/>
        <end position="747"/>
    </location>
</feature>
<accession>A0A6A6VY08</accession>
<evidence type="ECO:0000313" key="4">
    <source>
        <dbReference type="Proteomes" id="UP000799437"/>
    </source>
</evidence>
<dbReference type="OrthoDB" id="3928273at2759"/>
<keyword evidence="1" id="KW-0175">Coiled coil</keyword>
<dbReference type="InterPro" id="IPR038609">
    <property type="entry name" value="HDA1_su2/3_sf"/>
</dbReference>
<organism evidence="3 4">
    <name type="scientific">Pseudovirgaria hyperparasitica</name>
    <dbReference type="NCBI Taxonomy" id="470096"/>
    <lineage>
        <taxon>Eukaryota</taxon>
        <taxon>Fungi</taxon>
        <taxon>Dikarya</taxon>
        <taxon>Ascomycota</taxon>
        <taxon>Pezizomycotina</taxon>
        <taxon>Dothideomycetes</taxon>
        <taxon>Dothideomycetes incertae sedis</taxon>
        <taxon>Acrospermales</taxon>
        <taxon>Acrospermaceae</taxon>
        <taxon>Pseudovirgaria</taxon>
    </lineage>
</organism>
<dbReference type="AlphaFoldDB" id="A0A6A6VY08"/>
<dbReference type="EMBL" id="ML996579">
    <property type="protein sequence ID" value="KAF2754696.1"/>
    <property type="molecule type" value="Genomic_DNA"/>
</dbReference>